<evidence type="ECO:0000256" key="7">
    <source>
        <dbReference type="ARBA" id="ARBA00017468"/>
    </source>
</evidence>
<dbReference type="Gene3D" id="3.90.70.80">
    <property type="match status" value="1"/>
</dbReference>
<dbReference type="PANTHER" id="PTHR12419">
    <property type="entry name" value="OTU DOMAIN CONTAINING PROTEIN"/>
    <property type="match status" value="1"/>
</dbReference>
<dbReference type="PROSITE" id="PS50802">
    <property type="entry name" value="OTU"/>
    <property type="match status" value="1"/>
</dbReference>
<evidence type="ECO:0000256" key="4">
    <source>
        <dbReference type="ARBA" id="ARBA00006962"/>
    </source>
</evidence>
<comment type="subunit">
    <text evidence="20">Forms with ALG14 the active heterodimeric UDP-N-acetylglucosamine transferase complex.</text>
</comment>
<keyword evidence="13" id="KW-0788">Thiol protease</keyword>
<reference evidence="26" key="4">
    <citation type="submission" date="2025-09" db="UniProtKB">
        <authorList>
            <consortium name="Ensembl"/>
        </authorList>
    </citation>
    <scope>IDENTIFICATION</scope>
    <source>
        <strain evidence="26">HNI</strain>
    </source>
</reference>
<dbReference type="PANTHER" id="PTHR12419:SF58">
    <property type="entry name" value="UBIQUITINYL HYDROLASE 1"/>
    <property type="match status" value="1"/>
</dbReference>
<feature type="compositionally biased region" description="Low complexity" evidence="23">
    <location>
        <begin position="662"/>
        <end position="676"/>
    </location>
</feature>
<sequence>MQKGLKRYFVNMDEYLSSLGLYRKMVARDASSLFRAVSEQLYFSQNYHQKIRLDCASFMRSNRSSFEPFVEGSFEKYLERLEDPKETVGQVEIKALSHLYRRCFVIYRYPGKPATIISEDNYMEKVMLCCSINGHYDIVYPRSYPASAALCQSLLYELLYTQVFGLEEAELCQAMEAFKVGSRRYRNSPSVCSDVDTSYDTPDDRGHRYVQQHTLVAPPPQTLLQPFSCREEGGGAGEEKPCSEEVKQPPGEAPPSYRLSLPYKVMKALDGDVYRNLEFDVWQDTCKEMQKTDYMVFAGRQYFLGDKCQVRLEPKGKFYNAFIQEVGTHAAAVTVFIEELGEKHLVPLTDLKPVNPVPAWNVAAPSRKGDLDLDSRGQRHHRHRYFRKTRGNNVVKGAELFMQPPSSYGGPTSSVLPPRFQPVGQARPPPPLSPGALTYNPYAPQHHPAPTVRPPRYGSSRSSSRFLNRHLMGPQLTYYQTGRRFYHDYENYPFRSRRSRRQLAAVLNKDGQFGFSAEGVEEHADLETAMAYYQLDDAEAVLPPLAGAAVVPPSSLAPPSGSYRLQRTAGIPPSAPAPGNTPVCSSEDDQEDTSTMEDQADYTEEFLYPSEDQSYQTSGVYSTGDPAPTQDEQERGGADSPTRLDLNFSYNPQAMKPLAICSSPSSSSSPPSSPSSRVPATGHFPPTSHVQTRSVAMAMPTSPWLVNDLGEPVCAVVAPPPYSYDPSGSDLPRDCRVLQYYFNLGVQWYHQSCWQQQLYPPTVPDSPYIYQHCGSYLSQEPPLHASPVSFAESSRGPQHPHPYSEPPRLADGQLDGHGSGPAPCMEVPASSVSPTPPGSGASSALLYPDSMPPPSTSLLHLSYEPPPPAAYLTAAPHLPHAAHSHPPHLTNHSSYHPCVPPSSHWGAFSNTNHAPRVYCSVSNPAHMVGYITAPPSHYMPASM</sequence>
<dbReference type="InterPro" id="IPR002999">
    <property type="entry name" value="Tudor"/>
</dbReference>
<evidence type="ECO:0000256" key="18">
    <source>
        <dbReference type="ARBA" id="ARBA00057750"/>
    </source>
</evidence>
<proteinExistence type="inferred from homology"/>
<evidence type="ECO:0000256" key="14">
    <source>
        <dbReference type="ARBA" id="ARBA00022824"/>
    </source>
</evidence>
<keyword evidence="8" id="KW-0645">Protease</keyword>
<comment type="function">
    <text evidence="18">No glycosyltransferase or deubiquitinase activity is detected for this potential multifunctional enzyme.</text>
</comment>
<evidence type="ECO:0000256" key="20">
    <source>
        <dbReference type="ARBA" id="ARBA00065778"/>
    </source>
</evidence>
<feature type="domain" description="Tudor" evidence="24">
    <location>
        <begin position="301"/>
        <end position="361"/>
    </location>
</feature>
<keyword evidence="12" id="KW-0378">Hydrolase</keyword>
<evidence type="ECO:0000256" key="1">
    <source>
        <dbReference type="ARBA" id="ARBA00000707"/>
    </source>
</evidence>
<evidence type="ECO:0000256" key="6">
    <source>
        <dbReference type="ARBA" id="ARBA00012759"/>
    </source>
</evidence>
<evidence type="ECO:0000256" key="3">
    <source>
        <dbReference type="ARBA" id="ARBA00004922"/>
    </source>
</evidence>
<comment type="pathway">
    <text evidence="3">Protein modification; protein glycosylation.</text>
</comment>
<evidence type="ECO:0000256" key="22">
    <source>
        <dbReference type="ARBA" id="ARBA00078276"/>
    </source>
</evidence>
<dbReference type="InterPro" id="IPR003323">
    <property type="entry name" value="OTU_dom"/>
</dbReference>
<dbReference type="InterPro" id="IPR038765">
    <property type="entry name" value="Papain-like_cys_pep_sf"/>
</dbReference>
<evidence type="ECO:0000259" key="25">
    <source>
        <dbReference type="PROSITE" id="PS50802"/>
    </source>
</evidence>
<dbReference type="EC" id="2.4.1.141" evidence="5"/>
<feature type="domain" description="OTU" evidence="25">
    <location>
        <begin position="21"/>
        <end position="142"/>
    </location>
</feature>
<evidence type="ECO:0000256" key="13">
    <source>
        <dbReference type="ARBA" id="ARBA00022807"/>
    </source>
</evidence>
<evidence type="ECO:0000256" key="11">
    <source>
        <dbReference type="ARBA" id="ARBA00022786"/>
    </source>
</evidence>
<feature type="compositionally biased region" description="Polar residues" evidence="23">
    <location>
        <begin position="405"/>
        <end position="415"/>
    </location>
</feature>
<keyword evidence="10" id="KW-0808">Transferase</keyword>
<reference evidence="26 27" key="2">
    <citation type="submission" date="2017-04" db="EMBL/GenBank/DDBJ databases">
        <title>CpG methylation of centromeres and impact of large insertions on vertebrate speciation.</title>
        <authorList>
            <person name="Ichikawa K."/>
            <person name="Yoshimura J."/>
            <person name="Morishita S."/>
        </authorList>
    </citation>
    <scope>NUCLEOTIDE SEQUENCE</scope>
    <source>
        <strain evidence="26 27">HNI</strain>
    </source>
</reference>
<feature type="region of interest" description="Disordered" evidence="23">
    <location>
        <begin position="228"/>
        <end position="254"/>
    </location>
</feature>
<accession>A0A3P9MR24</accession>
<feature type="region of interest" description="Disordered" evidence="23">
    <location>
        <begin position="784"/>
        <end position="843"/>
    </location>
</feature>
<dbReference type="EC" id="3.4.19.12" evidence="6"/>
<evidence type="ECO:0000256" key="5">
    <source>
        <dbReference type="ARBA" id="ARBA00012614"/>
    </source>
</evidence>
<reference key="1">
    <citation type="journal article" date="2007" name="Nature">
        <title>The medaka draft genome and insights into vertebrate genome evolution.</title>
        <authorList>
            <person name="Kasahara M."/>
            <person name="Naruse K."/>
            <person name="Sasaki S."/>
            <person name="Nakatani Y."/>
            <person name="Qu W."/>
            <person name="Ahsan B."/>
            <person name="Yamada T."/>
            <person name="Nagayasu Y."/>
            <person name="Doi K."/>
            <person name="Kasai Y."/>
            <person name="Jindo T."/>
            <person name="Kobayashi D."/>
            <person name="Shimada A."/>
            <person name="Toyoda A."/>
            <person name="Kuroki Y."/>
            <person name="Fujiyama A."/>
            <person name="Sasaki T."/>
            <person name="Shimizu A."/>
            <person name="Asakawa S."/>
            <person name="Shimizu N."/>
            <person name="Hashimoto S."/>
            <person name="Yang J."/>
            <person name="Lee Y."/>
            <person name="Matsushima K."/>
            <person name="Sugano S."/>
            <person name="Sakaizumi M."/>
            <person name="Narita T."/>
            <person name="Ohishi K."/>
            <person name="Haga S."/>
            <person name="Ohta F."/>
            <person name="Nomoto H."/>
            <person name="Nogata K."/>
            <person name="Morishita T."/>
            <person name="Endo T."/>
            <person name="Shin-I T."/>
            <person name="Takeda H."/>
            <person name="Morishita S."/>
            <person name="Kohara Y."/>
        </authorList>
    </citation>
    <scope>NUCLEOTIDE SEQUENCE [LARGE SCALE GENOMIC DNA]</scope>
    <source>
        <strain>Hd-rR</strain>
    </source>
</reference>
<evidence type="ECO:0000256" key="16">
    <source>
        <dbReference type="ARBA" id="ARBA00023268"/>
    </source>
</evidence>
<dbReference type="Pfam" id="PF02338">
    <property type="entry name" value="OTU"/>
    <property type="match status" value="1"/>
</dbReference>
<dbReference type="GO" id="GO:0006508">
    <property type="term" value="P:proteolysis"/>
    <property type="evidence" value="ECO:0007669"/>
    <property type="project" value="UniProtKB-KW"/>
</dbReference>
<comment type="subcellular location">
    <subcellularLocation>
        <location evidence="2">Endoplasmic reticulum membrane</location>
        <topology evidence="2">Peripheral membrane protein</topology>
    </subcellularLocation>
</comment>
<keyword evidence="14" id="KW-0256">Endoplasmic reticulum</keyword>
<evidence type="ECO:0000256" key="12">
    <source>
        <dbReference type="ARBA" id="ARBA00022801"/>
    </source>
</evidence>
<evidence type="ECO:0000256" key="17">
    <source>
        <dbReference type="ARBA" id="ARBA00052228"/>
    </source>
</evidence>
<feature type="region of interest" description="Disordered" evidence="23">
    <location>
        <begin position="615"/>
        <end position="690"/>
    </location>
</feature>
<keyword evidence="9" id="KW-0328">Glycosyltransferase</keyword>
<dbReference type="AlphaFoldDB" id="A0A3P9MR24"/>
<dbReference type="SUPFAM" id="SSF63748">
    <property type="entry name" value="Tudor/PWWP/MBT"/>
    <property type="match status" value="1"/>
</dbReference>
<reference evidence="26" key="3">
    <citation type="submission" date="2025-08" db="UniProtKB">
        <authorList>
            <consortium name="Ensembl"/>
        </authorList>
    </citation>
    <scope>IDENTIFICATION</scope>
    <source>
        <strain evidence="26">HNI</strain>
    </source>
</reference>
<dbReference type="GO" id="GO:0004577">
    <property type="term" value="F:N-acetylglucosaminyldiphosphodolichol N-acetylglucosaminyltransferase activity"/>
    <property type="evidence" value="ECO:0007669"/>
    <property type="project" value="UniProtKB-EC"/>
</dbReference>
<dbReference type="Ensembl" id="ENSORLT00020030751.1">
    <property type="protein sequence ID" value="ENSORLP00020035405.1"/>
    <property type="gene ID" value="ENSORLG00020022225.1"/>
</dbReference>
<keyword evidence="16" id="KW-0511">Multifunctional enzyme</keyword>
<evidence type="ECO:0000256" key="10">
    <source>
        <dbReference type="ARBA" id="ARBA00022679"/>
    </source>
</evidence>
<name>A0A3P9MR24_ORYLA</name>
<feature type="compositionally biased region" description="Acidic residues" evidence="23">
    <location>
        <begin position="586"/>
        <end position="597"/>
    </location>
</feature>
<evidence type="ECO:0000256" key="23">
    <source>
        <dbReference type="SAM" id="MobiDB-lite"/>
    </source>
</evidence>
<dbReference type="SUPFAM" id="SSF54001">
    <property type="entry name" value="Cysteine proteinases"/>
    <property type="match status" value="1"/>
</dbReference>
<dbReference type="GO" id="GO:0004843">
    <property type="term" value="F:cysteine-type deubiquitinase activity"/>
    <property type="evidence" value="ECO:0007669"/>
    <property type="project" value="UniProtKB-EC"/>
</dbReference>
<comment type="catalytic activity">
    <reaction evidence="17">
        <text>an N-acetyl-alpha-D-glucosaminyl-diphospho-di-trans,poly-cis-dolichol + UDP-N-acetyl-alpha-D-glucosamine = an N,N'-diacetylchitobiosyl-diphospho-di-trans,poly-cis-dolichol + UDP + H(+)</text>
        <dbReference type="Rhea" id="RHEA:23380"/>
        <dbReference type="Rhea" id="RHEA-COMP:19507"/>
        <dbReference type="Rhea" id="RHEA-COMP:19510"/>
        <dbReference type="ChEBI" id="CHEBI:15378"/>
        <dbReference type="ChEBI" id="CHEBI:57269"/>
        <dbReference type="ChEBI" id="CHEBI:57705"/>
        <dbReference type="ChEBI" id="CHEBI:58223"/>
        <dbReference type="ChEBI" id="CHEBI:58427"/>
        <dbReference type="EC" id="2.4.1.141"/>
    </reaction>
    <physiologicalReaction direction="left-to-right" evidence="17">
        <dbReference type="Rhea" id="RHEA:23381"/>
    </physiologicalReaction>
</comment>
<comment type="catalytic activity">
    <reaction evidence="1">
        <text>Thiol-dependent hydrolysis of ester, thioester, amide, peptide and isopeptide bonds formed by the C-terminal Gly of ubiquitin (a 76-residue protein attached to proteins as an intracellular targeting signal).</text>
        <dbReference type="EC" id="3.4.19.12"/>
    </reaction>
</comment>
<feature type="region of interest" description="Disordered" evidence="23">
    <location>
        <begin position="554"/>
        <end position="597"/>
    </location>
</feature>
<dbReference type="GO" id="GO:0005789">
    <property type="term" value="C:endoplasmic reticulum membrane"/>
    <property type="evidence" value="ECO:0007669"/>
    <property type="project" value="UniProtKB-SubCell"/>
</dbReference>
<evidence type="ECO:0000313" key="27">
    <source>
        <dbReference type="Proteomes" id="UP000265180"/>
    </source>
</evidence>
<dbReference type="FunFam" id="3.90.70.80:FF:000015">
    <property type="entry name" value="Putative bifunctional UDP-N-acetylglucosamine transferase and deubiquitinase ALG13"/>
    <property type="match status" value="1"/>
</dbReference>
<keyword evidence="15" id="KW-0472">Membrane</keyword>
<evidence type="ECO:0000256" key="21">
    <source>
        <dbReference type="ARBA" id="ARBA00067535"/>
    </source>
</evidence>
<protein>
    <recommendedName>
        <fullName evidence="7">UDP-N-acetylglucosamine transferase subunit ALG13</fullName>
        <ecNumber evidence="5">2.4.1.141</ecNumber>
        <ecNumber evidence="6">3.4.19.12</ecNumber>
    </recommendedName>
    <alternativeName>
        <fullName evidence="22">Asparagine-linked glycosylation 13 homolog</fullName>
    </alternativeName>
    <alternativeName>
        <fullName evidence="21">UDP-N-acetylglucosamine transferase subunit alg13</fullName>
    </alternativeName>
</protein>
<comment type="subunit">
    <text evidence="19">Not able to interact with ALG14 to form an active UDP-N-acetylglucosamine transferase complex.</text>
</comment>
<evidence type="ECO:0000256" key="15">
    <source>
        <dbReference type="ARBA" id="ARBA00023136"/>
    </source>
</evidence>
<feature type="compositionally biased region" description="Low complexity" evidence="23">
    <location>
        <begin position="827"/>
        <end position="843"/>
    </location>
</feature>
<keyword evidence="11" id="KW-0833">Ubl conjugation pathway</keyword>
<dbReference type="Proteomes" id="UP000265180">
    <property type="component" value="Chromosome 1"/>
</dbReference>
<evidence type="ECO:0000259" key="24">
    <source>
        <dbReference type="PROSITE" id="PS50304"/>
    </source>
</evidence>
<evidence type="ECO:0000256" key="19">
    <source>
        <dbReference type="ARBA" id="ARBA00062784"/>
    </source>
</evidence>
<evidence type="ECO:0000313" key="26">
    <source>
        <dbReference type="Ensembl" id="ENSORLP00020035405.1"/>
    </source>
</evidence>
<feature type="compositionally biased region" description="Basic and acidic residues" evidence="23">
    <location>
        <begin position="229"/>
        <end position="247"/>
    </location>
</feature>
<organism evidence="26 27">
    <name type="scientific">Oryzias latipes</name>
    <name type="common">Japanese rice fish</name>
    <name type="synonym">Japanese killifish</name>
    <dbReference type="NCBI Taxonomy" id="8090"/>
    <lineage>
        <taxon>Eukaryota</taxon>
        <taxon>Metazoa</taxon>
        <taxon>Chordata</taxon>
        <taxon>Craniata</taxon>
        <taxon>Vertebrata</taxon>
        <taxon>Euteleostomi</taxon>
        <taxon>Actinopterygii</taxon>
        <taxon>Neopterygii</taxon>
        <taxon>Teleostei</taxon>
        <taxon>Neoteleostei</taxon>
        <taxon>Acanthomorphata</taxon>
        <taxon>Ovalentaria</taxon>
        <taxon>Atherinomorphae</taxon>
        <taxon>Beloniformes</taxon>
        <taxon>Adrianichthyidae</taxon>
        <taxon>Oryziinae</taxon>
        <taxon>Oryzias</taxon>
    </lineage>
</organism>
<evidence type="ECO:0000256" key="9">
    <source>
        <dbReference type="ARBA" id="ARBA00022676"/>
    </source>
</evidence>
<dbReference type="PROSITE" id="PS50304">
    <property type="entry name" value="TUDOR"/>
    <property type="match status" value="1"/>
</dbReference>
<dbReference type="InterPro" id="IPR050704">
    <property type="entry name" value="Peptidase_C85-like"/>
</dbReference>
<evidence type="ECO:0000256" key="2">
    <source>
        <dbReference type="ARBA" id="ARBA00004406"/>
    </source>
</evidence>
<evidence type="ECO:0000256" key="8">
    <source>
        <dbReference type="ARBA" id="ARBA00022670"/>
    </source>
</evidence>
<feature type="region of interest" description="Disordered" evidence="23">
    <location>
        <begin position="405"/>
        <end position="463"/>
    </location>
</feature>
<comment type="similarity">
    <text evidence="4">Belongs to the glycosyltransferase 28 family.</text>
</comment>